<dbReference type="STRING" id="1196324.A374_05836"/>
<evidence type="ECO:0000256" key="2">
    <source>
        <dbReference type="ARBA" id="ARBA00022573"/>
    </source>
</evidence>
<dbReference type="SUPFAM" id="SSF52540">
    <property type="entry name" value="P-loop containing nucleoside triphosphate hydrolases"/>
    <property type="match status" value="1"/>
</dbReference>
<dbReference type="Gene3D" id="3.40.50.300">
    <property type="entry name" value="P-loop containing nucleotide triphosphate hydrolases"/>
    <property type="match status" value="1"/>
</dbReference>
<dbReference type="Pfam" id="PF01656">
    <property type="entry name" value="CbiA"/>
    <property type="match status" value="1"/>
</dbReference>
<feature type="active site" evidence="4">
    <location>
        <position position="437"/>
    </location>
</feature>
<dbReference type="NCBIfam" id="TIGR00313">
    <property type="entry name" value="cobQ"/>
    <property type="match status" value="1"/>
</dbReference>
<proteinExistence type="inferred from homology"/>
<evidence type="ECO:0000256" key="3">
    <source>
        <dbReference type="ARBA" id="ARBA00022962"/>
    </source>
</evidence>
<dbReference type="InterPro" id="IPR033949">
    <property type="entry name" value="CobQ_GATase1"/>
</dbReference>
<dbReference type="PANTHER" id="PTHR21343:SF1">
    <property type="entry name" value="COBYRIC ACID SYNTHASE"/>
    <property type="match status" value="1"/>
</dbReference>
<dbReference type="GO" id="GO:0003824">
    <property type="term" value="F:catalytic activity"/>
    <property type="evidence" value="ECO:0007669"/>
    <property type="project" value="InterPro"/>
</dbReference>
<dbReference type="EMBL" id="AKKV01000021">
    <property type="protein sequence ID" value="EIT86459.1"/>
    <property type="molecule type" value="Genomic_DNA"/>
</dbReference>
<dbReference type="AlphaFoldDB" id="I8ALI8"/>
<protein>
    <recommendedName>
        <fullName evidence="4">Cobyric acid synthase</fullName>
    </recommendedName>
</protein>
<evidence type="ECO:0000256" key="4">
    <source>
        <dbReference type="HAMAP-Rule" id="MF_00028"/>
    </source>
</evidence>
<reference evidence="7 8" key="1">
    <citation type="journal article" date="2012" name="J. Bacteriol.">
        <title>Genome of Bacillus macauensis ZFHKF-1, a Long-Chain-Forming Bacterium.</title>
        <authorList>
            <person name="Cai L."/>
            <person name="Zhang T."/>
        </authorList>
    </citation>
    <scope>NUCLEOTIDE SEQUENCE [LARGE SCALE GENOMIC DNA]</scope>
    <source>
        <strain evidence="7 8">ZFHKF-1</strain>
    </source>
</reference>
<dbReference type="PROSITE" id="PS51273">
    <property type="entry name" value="GATASE_TYPE_1"/>
    <property type="match status" value="1"/>
</dbReference>
<feature type="active site" description="Nucleophile" evidence="4">
    <location>
        <position position="337"/>
    </location>
</feature>
<evidence type="ECO:0000259" key="6">
    <source>
        <dbReference type="Pfam" id="PF07685"/>
    </source>
</evidence>
<evidence type="ECO:0000259" key="5">
    <source>
        <dbReference type="Pfam" id="PF01656"/>
    </source>
</evidence>
<dbReference type="InterPro" id="IPR029062">
    <property type="entry name" value="Class_I_gatase-like"/>
</dbReference>
<comment type="function">
    <text evidence="4">Catalyzes amidations at positions B, D, E, and G on adenosylcobyrinic A,C-diamide. NH(2) groups are provided by glutamine, and one molecule of ATP is hydrogenolyzed for each amidation.</text>
</comment>
<keyword evidence="8" id="KW-1185">Reference proteome</keyword>
<dbReference type="GO" id="GO:0009236">
    <property type="term" value="P:cobalamin biosynthetic process"/>
    <property type="evidence" value="ECO:0007669"/>
    <property type="project" value="UniProtKB-UniRule"/>
</dbReference>
<dbReference type="Pfam" id="PF07685">
    <property type="entry name" value="GATase_3"/>
    <property type="match status" value="1"/>
</dbReference>
<dbReference type="OrthoDB" id="9808302at2"/>
<dbReference type="InterPro" id="IPR004459">
    <property type="entry name" value="CobQ_synth"/>
</dbReference>
<name>I8ALI8_9BACL</name>
<feature type="domain" description="CobB/CobQ-like glutamine amidotransferase" evidence="6">
    <location>
        <begin position="257"/>
        <end position="445"/>
    </location>
</feature>
<organism evidence="7 8">
    <name type="scientific">Fictibacillus macauensis ZFHKF-1</name>
    <dbReference type="NCBI Taxonomy" id="1196324"/>
    <lineage>
        <taxon>Bacteria</taxon>
        <taxon>Bacillati</taxon>
        <taxon>Bacillota</taxon>
        <taxon>Bacilli</taxon>
        <taxon>Bacillales</taxon>
        <taxon>Fictibacillaceae</taxon>
        <taxon>Fictibacillus</taxon>
    </lineage>
</organism>
<dbReference type="InterPro" id="IPR047045">
    <property type="entry name" value="CobQ_N"/>
</dbReference>
<evidence type="ECO:0000313" key="8">
    <source>
        <dbReference type="Proteomes" id="UP000004080"/>
    </source>
</evidence>
<dbReference type="Proteomes" id="UP000004080">
    <property type="component" value="Unassembled WGS sequence"/>
</dbReference>
<comment type="caution">
    <text evidence="7">The sequence shown here is derived from an EMBL/GenBank/DDBJ whole genome shotgun (WGS) entry which is preliminary data.</text>
</comment>
<dbReference type="PANTHER" id="PTHR21343">
    <property type="entry name" value="DETHIOBIOTIN SYNTHETASE"/>
    <property type="match status" value="1"/>
</dbReference>
<dbReference type="SUPFAM" id="SSF52317">
    <property type="entry name" value="Class I glutamine amidotransferase-like"/>
    <property type="match status" value="1"/>
</dbReference>
<comment type="pathway">
    <text evidence="1 4">Cofactor biosynthesis; adenosylcobalamin biosynthesis.</text>
</comment>
<feature type="domain" description="CobQ/CobB/MinD/ParA nucleotide binding" evidence="5">
    <location>
        <begin position="7"/>
        <end position="233"/>
    </location>
</feature>
<evidence type="ECO:0000313" key="7">
    <source>
        <dbReference type="EMBL" id="EIT86459.1"/>
    </source>
</evidence>
<evidence type="ECO:0000256" key="1">
    <source>
        <dbReference type="ARBA" id="ARBA00004953"/>
    </source>
</evidence>
<dbReference type="GO" id="GO:0015420">
    <property type="term" value="F:ABC-type vitamin B12 transporter activity"/>
    <property type="evidence" value="ECO:0007669"/>
    <property type="project" value="UniProtKB-UniRule"/>
</dbReference>
<dbReference type="PROSITE" id="PS51274">
    <property type="entry name" value="GATASE_COBBQ"/>
    <property type="match status" value="1"/>
</dbReference>
<keyword evidence="2 4" id="KW-0169">Cobalamin biosynthesis</keyword>
<dbReference type="InterPro" id="IPR011698">
    <property type="entry name" value="GATase_3"/>
</dbReference>
<dbReference type="CDD" id="cd01750">
    <property type="entry name" value="GATase1_CobQ"/>
    <property type="match status" value="1"/>
</dbReference>
<keyword evidence="3 4" id="KW-0315">Glutamine amidotransferase</keyword>
<dbReference type="PATRIC" id="fig|1196324.3.peg.1189"/>
<dbReference type="UniPathway" id="UPA00148"/>
<dbReference type="CDD" id="cd05389">
    <property type="entry name" value="CobQ_N"/>
    <property type="match status" value="1"/>
</dbReference>
<accession>I8ALI8</accession>
<comment type="similarity">
    <text evidence="4">Belongs to the CobB/CobQ family. CobQ subfamily.</text>
</comment>
<dbReference type="InterPro" id="IPR027417">
    <property type="entry name" value="P-loop_NTPase"/>
</dbReference>
<dbReference type="Gene3D" id="3.40.50.880">
    <property type="match status" value="1"/>
</dbReference>
<dbReference type="eggNOG" id="COG1492">
    <property type="taxonomic scope" value="Bacteria"/>
</dbReference>
<sequence>MRDSLSIMVQGTHSDAGKSVITTALCRIFSQDGYRTAPFKSQNMALNSYITIDGREIGRAQGVQAEAAGIEATTYMNPILIKPSRENDSQIVVHGKPYKNMNAFDYRRSFYNEGLRLIEEAIHCLYEQYECVVIEGAGSPAEINLNDRELVNMKVAQLADAPVILVGDIEKGGVFASLVGTLQLVEKEDRARIVGVVINKFRGDVTLLEPGLSWFEEYTGVPVLGVIPYIPNLTIEAEDSVVLSSYQQHRDAQKLIDIAVIQYPMISNFTDIDPFFAEEDCSVRFVKKASELHSPDLLILPGSKNTIEDLQHLKNSGLYDEILQLANQGKTKIFGICGGYQMLGTIVRDPDHVETTHEEERGLGLLPITTTLLQEKTTVRSQGVALFAEKHYEINGYEIHMGQSVIDDDANRWIQTQNGHLDGVKNETEQIIGTYFHHLFHNDEFRLALLNQLRVQKGAPKKIEPLRFLELREESFNTLADHVRTHVNMDKLYEHMRVYQENRMLKRSSV</sequence>
<dbReference type="InterPro" id="IPR002586">
    <property type="entry name" value="CobQ/CobB/MinD/ParA_Nub-bd_dom"/>
</dbReference>
<dbReference type="NCBIfam" id="NF001989">
    <property type="entry name" value="PRK00784.1"/>
    <property type="match status" value="1"/>
</dbReference>
<dbReference type="HAMAP" id="MF_00028">
    <property type="entry name" value="CobQ"/>
    <property type="match status" value="1"/>
</dbReference>
<dbReference type="RefSeq" id="WP_007201264.1">
    <property type="nucleotide sequence ID" value="NZ_AKKV01000021.1"/>
</dbReference>
<gene>
    <name evidence="4" type="primary">cobQ</name>
    <name evidence="7" type="ORF">A374_05836</name>
</gene>